<evidence type="ECO:0000256" key="3">
    <source>
        <dbReference type="ARBA" id="ARBA00022840"/>
    </source>
</evidence>
<evidence type="ECO:0000313" key="6">
    <source>
        <dbReference type="EMBL" id="KAK4406735.1"/>
    </source>
</evidence>
<dbReference type="EMBL" id="JACGWL010000003">
    <property type="protein sequence ID" value="KAK4406735.1"/>
    <property type="molecule type" value="Genomic_DNA"/>
</dbReference>
<keyword evidence="7" id="KW-1185">Reference proteome</keyword>
<sequence>MAEGMISSEDRGTQETLRDVAERYLFELANRCMVRVKTDEGSIYNRFKTCRLHDMIRELCLSKAKDEEFLRVVDMGKGSEDEASMCRISRLVVHLDGVEDDHIKKNQNLRSLLSLQRQWGNRHWNNFGGVDFGMFKFLRILIFEGHRFKNRKLPEGVEKLILLKHLSIRDSEVDELPKSLCMLSCLQSLDLRVRCSIKLLNFIHKMRHLRHQFLHDHSRSIIGGGKLKLDGLNELETLVGFDSRTDETSHLLKLSKLQVLHGKVADDEGLSMIVGHVLNNQDQFREIQLIIHNYCNINSEEGSNLLKKMVTCRSLSWLDIWCRVSKLPTYEPELYRNMVTLLLSGSNIEKDPMEILEKLPMLRDLRFFTDAYAGREMVCSATGFRQLRRLRLDGLPNLEEWTVEEGAMPNLFSLCIYNCYELKMIHHCSERIVHSCHARKIHEQGTSGGW</sequence>
<name>A0AAE1X7J3_9LAMI</name>
<keyword evidence="2" id="KW-0547">Nucleotide-binding</keyword>
<feature type="domain" description="Disease resistance protein winged helix" evidence="4">
    <location>
        <begin position="1"/>
        <end position="59"/>
    </location>
</feature>
<gene>
    <name evidence="6" type="ORF">Sango_0680000</name>
</gene>
<dbReference type="InterPro" id="IPR055414">
    <property type="entry name" value="LRR_R13L4/SHOC2-like"/>
</dbReference>
<dbReference type="Proteomes" id="UP001289374">
    <property type="component" value="Unassembled WGS sequence"/>
</dbReference>
<dbReference type="PANTHER" id="PTHR23155">
    <property type="entry name" value="DISEASE RESISTANCE PROTEIN RP"/>
    <property type="match status" value="1"/>
</dbReference>
<evidence type="ECO:0000256" key="2">
    <source>
        <dbReference type="ARBA" id="ARBA00022741"/>
    </source>
</evidence>
<keyword evidence="3" id="KW-0067">ATP-binding</keyword>
<accession>A0AAE1X7J3</accession>
<evidence type="ECO:0000259" key="5">
    <source>
        <dbReference type="Pfam" id="PF23598"/>
    </source>
</evidence>
<dbReference type="GO" id="GO:0098542">
    <property type="term" value="P:defense response to other organism"/>
    <property type="evidence" value="ECO:0007669"/>
    <property type="project" value="TreeGrafter"/>
</dbReference>
<dbReference type="InterPro" id="IPR032675">
    <property type="entry name" value="LRR_dom_sf"/>
</dbReference>
<reference evidence="6" key="2">
    <citation type="journal article" date="2024" name="Plant">
        <title>Genomic evolution and insights into agronomic trait innovations of Sesamum species.</title>
        <authorList>
            <person name="Miao H."/>
            <person name="Wang L."/>
            <person name="Qu L."/>
            <person name="Liu H."/>
            <person name="Sun Y."/>
            <person name="Le M."/>
            <person name="Wang Q."/>
            <person name="Wei S."/>
            <person name="Zheng Y."/>
            <person name="Lin W."/>
            <person name="Duan Y."/>
            <person name="Cao H."/>
            <person name="Xiong S."/>
            <person name="Wang X."/>
            <person name="Wei L."/>
            <person name="Li C."/>
            <person name="Ma Q."/>
            <person name="Ju M."/>
            <person name="Zhao R."/>
            <person name="Li G."/>
            <person name="Mu C."/>
            <person name="Tian Q."/>
            <person name="Mei H."/>
            <person name="Zhang T."/>
            <person name="Gao T."/>
            <person name="Zhang H."/>
        </authorList>
    </citation>
    <scope>NUCLEOTIDE SEQUENCE</scope>
    <source>
        <strain evidence="6">K16</strain>
    </source>
</reference>
<comment type="caution">
    <text evidence="6">The sequence shown here is derived from an EMBL/GenBank/DDBJ whole genome shotgun (WGS) entry which is preliminary data.</text>
</comment>
<feature type="domain" description="Disease resistance R13L4/SHOC-2-like LRR" evidence="5">
    <location>
        <begin position="133"/>
        <end position="417"/>
    </location>
</feature>
<dbReference type="InterPro" id="IPR044974">
    <property type="entry name" value="Disease_R_plants"/>
</dbReference>
<evidence type="ECO:0000259" key="4">
    <source>
        <dbReference type="Pfam" id="PF23559"/>
    </source>
</evidence>
<dbReference type="AlphaFoldDB" id="A0AAE1X7J3"/>
<organism evidence="6 7">
    <name type="scientific">Sesamum angolense</name>
    <dbReference type="NCBI Taxonomy" id="2727404"/>
    <lineage>
        <taxon>Eukaryota</taxon>
        <taxon>Viridiplantae</taxon>
        <taxon>Streptophyta</taxon>
        <taxon>Embryophyta</taxon>
        <taxon>Tracheophyta</taxon>
        <taxon>Spermatophyta</taxon>
        <taxon>Magnoliopsida</taxon>
        <taxon>eudicotyledons</taxon>
        <taxon>Gunneridae</taxon>
        <taxon>Pentapetalae</taxon>
        <taxon>asterids</taxon>
        <taxon>lamiids</taxon>
        <taxon>Lamiales</taxon>
        <taxon>Pedaliaceae</taxon>
        <taxon>Sesamum</taxon>
    </lineage>
</organism>
<evidence type="ECO:0000313" key="7">
    <source>
        <dbReference type="Proteomes" id="UP001289374"/>
    </source>
</evidence>
<protein>
    <submittedName>
        <fullName evidence="6">Disease resistance protein RXW24L</fullName>
    </submittedName>
</protein>
<keyword evidence="1" id="KW-0677">Repeat</keyword>
<reference evidence="6" key="1">
    <citation type="submission" date="2020-06" db="EMBL/GenBank/DDBJ databases">
        <authorList>
            <person name="Li T."/>
            <person name="Hu X."/>
            <person name="Zhang T."/>
            <person name="Song X."/>
            <person name="Zhang H."/>
            <person name="Dai N."/>
            <person name="Sheng W."/>
            <person name="Hou X."/>
            <person name="Wei L."/>
        </authorList>
    </citation>
    <scope>NUCLEOTIDE SEQUENCE</scope>
    <source>
        <strain evidence="6">K16</strain>
        <tissue evidence="6">Leaf</tissue>
    </source>
</reference>
<dbReference type="PANTHER" id="PTHR23155:SF1185">
    <property type="entry name" value="DISEASE RESISTANCE RPP8-LIKE PROTEIN 3-RELATED"/>
    <property type="match status" value="1"/>
</dbReference>
<evidence type="ECO:0000256" key="1">
    <source>
        <dbReference type="ARBA" id="ARBA00022737"/>
    </source>
</evidence>
<dbReference type="SUPFAM" id="SSF52058">
    <property type="entry name" value="L domain-like"/>
    <property type="match status" value="1"/>
</dbReference>
<dbReference type="Gene3D" id="3.80.10.10">
    <property type="entry name" value="Ribonuclease Inhibitor"/>
    <property type="match status" value="2"/>
</dbReference>
<dbReference type="Pfam" id="PF23559">
    <property type="entry name" value="WHD_DRP"/>
    <property type="match status" value="1"/>
</dbReference>
<dbReference type="Pfam" id="PF23598">
    <property type="entry name" value="LRR_14"/>
    <property type="match status" value="1"/>
</dbReference>
<proteinExistence type="predicted"/>
<dbReference type="InterPro" id="IPR058922">
    <property type="entry name" value="WHD_DRP"/>
</dbReference>